<dbReference type="InterPro" id="IPR014710">
    <property type="entry name" value="RmlC-like_jellyroll"/>
</dbReference>
<dbReference type="Proteomes" id="UP000278440">
    <property type="component" value="Unassembled WGS sequence"/>
</dbReference>
<gene>
    <name evidence="1" type="ORF">DFJ68_0646</name>
</gene>
<comment type="caution">
    <text evidence="1">The sequence shown here is derived from an EMBL/GenBank/DDBJ whole genome shotgun (WGS) entry which is preliminary data.</text>
</comment>
<evidence type="ECO:0000313" key="1">
    <source>
        <dbReference type="EMBL" id="RKT77227.1"/>
    </source>
</evidence>
<dbReference type="SUPFAM" id="SSF51182">
    <property type="entry name" value="RmlC-like cupins"/>
    <property type="match status" value="1"/>
</dbReference>
<dbReference type="RefSeq" id="WP_121030968.1">
    <property type="nucleotide sequence ID" value="NZ_RBXT01000001.1"/>
</dbReference>
<reference evidence="1 2" key="1">
    <citation type="submission" date="2018-10" db="EMBL/GenBank/DDBJ databases">
        <title>Sequencing the genomes of 1000 actinobacteria strains.</title>
        <authorList>
            <person name="Klenk H.-P."/>
        </authorList>
    </citation>
    <scope>NUCLEOTIDE SEQUENCE [LARGE SCALE GENOMIC DNA]</scope>
    <source>
        <strain evidence="1 2">DSM 44267</strain>
    </source>
</reference>
<evidence type="ECO:0008006" key="3">
    <source>
        <dbReference type="Google" id="ProtNLM"/>
    </source>
</evidence>
<dbReference type="OrthoDB" id="160522at2"/>
<proteinExistence type="predicted"/>
<dbReference type="InterPro" id="IPR011051">
    <property type="entry name" value="RmlC_Cupin_sf"/>
</dbReference>
<dbReference type="AlphaFoldDB" id="A0A495XSU5"/>
<organism evidence="1 2">
    <name type="scientific">Terracoccus luteus</name>
    <dbReference type="NCBI Taxonomy" id="53356"/>
    <lineage>
        <taxon>Bacteria</taxon>
        <taxon>Bacillati</taxon>
        <taxon>Actinomycetota</taxon>
        <taxon>Actinomycetes</taxon>
        <taxon>Micrococcales</taxon>
        <taxon>Intrasporangiaceae</taxon>
        <taxon>Terracoccus</taxon>
    </lineage>
</organism>
<keyword evidence="2" id="KW-1185">Reference proteome</keyword>
<dbReference type="Gene3D" id="2.60.120.10">
    <property type="entry name" value="Jelly Rolls"/>
    <property type="match status" value="1"/>
</dbReference>
<evidence type="ECO:0000313" key="2">
    <source>
        <dbReference type="Proteomes" id="UP000278440"/>
    </source>
</evidence>
<name>A0A495XSU5_9MICO</name>
<dbReference type="EMBL" id="RBXT01000001">
    <property type="protein sequence ID" value="RKT77227.1"/>
    <property type="molecule type" value="Genomic_DNA"/>
</dbReference>
<accession>A0A495XSU5</accession>
<sequence length="123" mass="12818">MPELIASPTRIPVPGGKVIDEHVGRVNLADDPLGAAVSVARMVAPAGWSEPFQTPQFDEITLVIAGEVVVDHDGGALHVSAGQSVVTRAGERIRYSCGPEGAEYVAVCLPAFSPETVGREDDA</sequence>
<protein>
    <recommendedName>
        <fullName evidence="3">Mannose-6-phosphate isomerase-like protein (Cupin superfamily)</fullName>
    </recommendedName>
</protein>